<dbReference type="Gene3D" id="1.10.340.70">
    <property type="match status" value="1"/>
</dbReference>
<dbReference type="Pfam" id="PF17921">
    <property type="entry name" value="Integrase_H2C2"/>
    <property type="match status" value="1"/>
</dbReference>
<dbReference type="Proteomes" id="UP000235965">
    <property type="component" value="Unassembled WGS sequence"/>
</dbReference>
<protein>
    <recommendedName>
        <fullName evidence="1">Integrase zinc-binding domain-containing protein</fullName>
    </recommendedName>
</protein>
<name>A0A2J7Q3X7_9NEOP</name>
<organism evidence="2 3">
    <name type="scientific">Cryptotermes secundus</name>
    <dbReference type="NCBI Taxonomy" id="105785"/>
    <lineage>
        <taxon>Eukaryota</taxon>
        <taxon>Metazoa</taxon>
        <taxon>Ecdysozoa</taxon>
        <taxon>Arthropoda</taxon>
        <taxon>Hexapoda</taxon>
        <taxon>Insecta</taxon>
        <taxon>Pterygota</taxon>
        <taxon>Neoptera</taxon>
        <taxon>Polyneoptera</taxon>
        <taxon>Dictyoptera</taxon>
        <taxon>Blattodea</taxon>
        <taxon>Blattoidea</taxon>
        <taxon>Termitoidae</taxon>
        <taxon>Kalotermitidae</taxon>
        <taxon>Cryptotermitinae</taxon>
        <taxon>Cryptotermes</taxon>
    </lineage>
</organism>
<feature type="domain" description="Integrase zinc-binding" evidence="1">
    <location>
        <begin position="188"/>
        <end position="236"/>
    </location>
</feature>
<comment type="caution">
    <text evidence="2">The sequence shown here is derived from an EMBL/GenBank/DDBJ whole genome shotgun (WGS) entry which is preliminary data.</text>
</comment>
<gene>
    <name evidence="2" type="ORF">B7P43_G17171</name>
</gene>
<dbReference type="OrthoDB" id="6260718at2759"/>
<proteinExistence type="predicted"/>
<dbReference type="STRING" id="105785.A0A2J7Q3X7"/>
<dbReference type="EMBL" id="NEVH01018421">
    <property type="protein sequence ID" value="PNF23286.1"/>
    <property type="molecule type" value="Genomic_DNA"/>
</dbReference>
<accession>A0A2J7Q3X7</accession>
<reference evidence="2 3" key="1">
    <citation type="submission" date="2017-12" db="EMBL/GenBank/DDBJ databases">
        <title>Hemimetabolous genomes reveal molecular basis of termite eusociality.</title>
        <authorList>
            <person name="Harrison M.C."/>
            <person name="Jongepier E."/>
            <person name="Robertson H.M."/>
            <person name="Arning N."/>
            <person name="Bitard-Feildel T."/>
            <person name="Chao H."/>
            <person name="Childers C.P."/>
            <person name="Dinh H."/>
            <person name="Doddapaneni H."/>
            <person name="Dugan S."/>
            <person name="Gowin J."/>
            <person name="Greiner C."/>
            <person name="Han Y."/>
            <person name="Hu H."/>
            <person name="Hughes D.S.T."/>
            <person name="Huylmans A.-K."/>
            <person name="Kemena C."/>
            <person name="Kremer L.P.M."/>
            <person name="Lee S.L."/>
            <person name="Lopez-Ezquerra A."/>
            <person name="Mallet L."/>
            <person name="Monroy-Kuhn J.M."/>
            <person name="Moser A."/>
            <person name="Murali S.C."/>
            <person name="Muzny D.M."/>
            <person name="Otani S."/>
            <person name="Piulachs M.-D."/>
            <person name="Poelchau M."/>
            <person name="Qu J."/>
            <person name="Schaub F."/>
            <person name="Wada-Katsumata A."/>
            <person name="Worley K.C."/>
            <person name="Xie Q."/>
            <person name="Ylla G."/>
            <person name="Poulsen M."/>
            <person name="Gibbs R.A."/>
            <person name="Schal C."/>
            <person name="Richards S."/>
            <person name="Belles X."/>
            <person name="Korb J."/>
            <person name="Bornberg-Bauer E."/>
        </authorList>
    </citation>
    <scope>NUCLEOTIDE SEQUENCE [LARGE SCALE GENOMIC DNA]</scope>
    <source>
        <tissue evidence="2">Whole body</tissue>
    </source>
</reference>
<sequence>MITSLPDQYPYTMLKTEFMRWLSSSREQRIHQLLTLEMGDHMLSQFLRHLRSLAPDMPDDFLLGIWSSWQPPNVQTILTGQHKGSLNAAARCADCISEVASQPALTSTGPPPDNTALLQVIESPPPTRSVTVPPSYDALTSSQDSDDEIQALMGSTTALLLEKLPTPGTTVFIYCDTSTRSRLYMPALLQLKGFQSVHDLSQPGPKATRKLVTQCFMWLSMQKDCPTWGKACQSCHGRLEKTA</sequence>
<evidence type="ECO:0000313" key="3">
    <source>
        <dbReference type="Proteomes" id="UP000235965"/>
    </source>
</evidence>
<dbReference type="InParanoid" id="A0A2J7Q3X7"/>
<dbReference type="InterPro" id="IPR041588">
    <property type="entry name" value="Integrase_H2C2"/>
</dbReference>
<evidence type="ECO:0000313" key="2">
    <source>
        <dbReference type="EMBL" id="PNF23286.1"/>
    </source>
</evidence>
<dbReference type="AlphaFoldDB" id="A0A2J7Q3X7"/>
<keyword evidence="3" id="KW-1185">Reference proteome</keyword>
<evidence type="ECO:0000259" key="1">
    <source>
        <dbReference type="Pfam" id="PF17921"/>
    </source>
</evidence>